<dbReference type="InterPro" id="IPR044925">
    <property type="entry name" value="His-Me_finger_sf"/>
</dbReference>
<dbReference type="GeneID" id="117577231"/>
<dbReference type="RefSeq" id="XP_051864296.1">
    <property type="nucleotide sequence ID" value="XM_052008336.1"/>
</dbReference>
<evidence type="ECO:0000313" key="1">
    <source>
        <dbReference type="Proteomes" id="UP000515160"/>
    </source>
</evidence>
<dbReference type="PANTHER" id="PTHR31511:SF12">
    <property type="entry name" value="RHO TERMINATION FACTOR N-TERMINAL DOMAIN-CONTAINING PROTEIN"/>
    <property type="match status" value="1"/>
</dbReference>
<dbReference type="GO" id="GO:0003676">
    <property type="term" value="F:nucleic acid binding"/>
    <property type="evidence" value="ECO:0007669"/>
    <property type="project" value="InterPro"/>
</dbReference>
<dbReference type="Gene3D" id="3.30.420.10">
    <property type="entry name" value="Ribonuclease H-like superfamily/Ribonuclease H"/>
    <property type="match status" value="1"/>
</dbReference>
<dbReference type="InterPro" id="IPR036397">
    <property type="entry name" value="RNaseH_sf"/>
</dbReference>
<dbReference type="SUPFAM" id="SSF54060">
    <property type="entry name" value="His-Me finger endonucleases"/>
    <property type="match status" value="1"/>
</dbReference>
<dbReference type="OrthoDB" id="8030979at2759"/>
<gene>
    <name evidence="2" type="primary">LOC117577231</name>
</gene>
<sequence length="737" mass="85596">MNPENINNFNNFNYTTNTINGEYCYSCQHYLPAGMQWHFHARTDIHKYNSIRPVDGRINMNPENINNFNYTTNTINGEYCYSCQHYLPAGMQWHFHARTDIHKYNSIRPVDGRIKQIVNGYKGRILQYMFENEGADVRMPMEFLNEAGLALIPHLECVMTTHLSSKCNFELFAEYMLIKEYDIQQEIKSFQSTMSQVTTGSDFTRFFESHKNVIDAKMSEFQEKDSGWTLTRIIRLELNVYKCDPTKGSNHFELPLKLKNRKAVVNVHNKDAFCFKWAIISALKPISRSYHCNSYGVEITSPIIEVNNIKIDFNGLSFPMEIRKIKEFTKRNPHISLNVFGYDEESDKIIGPLYCDGVEMRIHINLLFVDGPTAGIHGHYVWIKNISSLLAKQLGKHRVKRWFCNQCLQYSTSEERAAQHTLRCSRVVTEGPRKDQKISFKNHHRQLEVPFVVYADFECILEPVSLDVSVNTKIINKHVPVAFAYYIKCAFDSGLDKFVSKTGGDVARTFIKNLTSDLSDLYENHMKIVVPMHMTHNELDNFRKATICHICKGILNNDRVKDHCHFTGRYRGAAHNSCNLNYKTGDFIPVFFHNFSKYDSHLFVKELGEIEGEIKVIPLNKELYISISKYLPLRKNTLEIRFLDTIRFMPSSLDTLAGNLSEENFNVLKSQYKNKSDFELLRRKGVFPYEYLDSVEKLDETSLPPRSKFYSNLTESECSEEDYAHAIQGNLFFNLQS</sequence>
<evidence type="ECO:0000313" key="2">
    <source>
        <dbReference type="RefSeq" id="XP_051864296.1"/>
    </source>
</evidence>
<dbReference type="InterPro" id="IPR012337">
    <property type="entry name" value="RNaseH-like_sf"/>
</dbReference>
<dbReference type="PANTHER" id="PTHR31511">
    <property type="entry name" value="PROTEIN CBG23764"/>
    <property type="match status" value="1"/>
</dbReference>
<accession>A0A9C6W9D8</accession>
<proteinExistence type="predicted"/>
<dbReference type="AlphaFoldDB" id="A0A9C6W9D8"/>
<protein>
    <submittedName>
        <fullName evidence="2">Uncharacterized protein LOC117577231</fullName>
    </submittedName>
</protein>
<name>A0A9C6W9D8_DROAB</name>
<keyword evidence="1" id="KW-1185">Reference proteome</keyword>
<dbReference type="SUPFAM" id="SSF53098">
    <property type="entry name" value="Ribonuclease H-like"/>
    <property type="match status" value="1"/>
</dbReference>
<reference evidence="2" key="1">
    <citation type="submission" date="2025-08" db="UniProtKB">
        <authorList>
            <consortium name="RefSeq"/>
        </authorList>
    </citation>
    <scope>IDENTIFICATION</scope>
    <source>
        <strain evidence="2">15112-1751.03</strain>
        <tissue evidence="2">Whole Adult</tissue>
    </source>
</reference>
<dbReference type="Proteomes" id="UP000515160">
    <property type="component" value="Unplaced"/>
</dbReference>
<organism evidence="1 2">
    <name type="scientific">Drosophila albomicans</name>
    <name type="common">Fruit fly</name>
    <dbReference type="NCBI Taxonomy" id="7291"/>
    <lineage>
        <taxon>Eukaryota</taxon>
        <taxon>Metazoa</taxon>
        <taxon>Ecdysozoa</taxon>
        <taxon>Arthropoda</taxon>
        <taxon>Hexapoda</taxon>
        <taxon>Insecta</taxon>
        <taxon>Pterygota</taxon>
        <taxon>Neoptera</taxon>
        <taxon>Endopterygota</taxon>
        <taxon>Diptera</taxon>
        <taxon>Brachycera</taxon>
        <taxon>Muscomorpha</taxon>
        <taxon>Ephydroidea</taxon>
        <taxon>Drosophilidae</taxon>
        <taxon>Drosophila</taxon>
    </lineage>
</organism>